<accession>A0A1A7PRM2</accession>
<dbReference type="EMBL" id="JTJR01000011">
    <property type="protein sequence ID" value="OBX05213.1"/>
    <property type="molecule type" value="Genomic_DNA"/>
</dbReference>
<dbReference type="AlphaFoldDB" id="A0A1A7PRM2"/>
<organism evidence="2 3">
    <name type="scientific">Gallibacterium genomosp. 3</name>
    <dbReference type="NCBI Taxonomy" id="505345"/>
    <lineage>
        <taxon>Bacteria</taxon>
        <taxon>Pseudomonadati</taxon>
        <taxon>Pseudomonadota</taxon>
        <taxon>Gammaproteobacteria</taxon>
        <taxon>Pasteurellales</taxon>
        <taxon>Pasteurellaceae</taxon>
        <taxon>Gallibacterium</taxon>
    </lineage>
</organism>
<name>A0A1A7PRM2_9PAST</name>
<dbReference type="Proteomes" id="UP000092626">
    <property type="component" value="Unassembled WGS sequence"/>
</dbReference>
<evidence type="ECO:0008006" key="4">
    <source>
        <dbReference type="Google" id="ProtNLM"/>
    </source>
</evidence>
<evidence type="ECO:0000313" key="2">
    <source>
        <dbReference type="EMBL" id="OBX05213.1"/>
    </source>
</evidence>
<protein>
    <recommendedName>
        <fullName evidence="4">Lipoprotein</fullName>
    </recommendedName>
</protein>
<sequence length="128" mass="15301">MKYIVFIICFLLSGCYLANGSPHLNNYWIKNGKKMSIEDDNRCSSKVYPNLGERYISLSKKQDKLGWTEFYKNQTEYKEFYSYLEIASKLMSKCYYDLGYRFKAPLYWCLAQDGDNTRVCMENMKYRN</sequence>
<feature type="chain" id="PRO_5008359293" description="Lipoprotein" evidence="1">
    <location>
        <begin position="19"/>
        <end position="128"/>
    </location>
</feature>
<proteinExistence type="predicted"/>
<evidence type="ECO:0000313" key="3">
    <source>
        <dbReference type="Proteomes" id="UP000092626"/>
    </source>
</evidence>
<feature type="signal peptide" evidence="1">
    <location>
        <begin position="1"/>
        <end position="18"/>
    </location>
</feature>
<comment type="caution">
    <text evidence="2">The sequence shown here is derived from an EMBL/GenBank/DDBJ whole genome shotgun (WGS) entry which is preliminary data.</text>
</comment>
<dbReference type="STRING" id="505345.QV06_03135"/>
<gene>
    <name evidence="2" type="ORF">QV06_03135</name>
</gene>
<keyword evidence="1" id="KW-0732">Signal</keyword>
<reference evidence="2 3" key="1">
    <citation type="submission" date="2014-11" db="EMBL/GenBank/DDBJ databases">
        <title>Pan-genome of Gallibacterium spp.</title>
        <authorList>
            <person name="Kudirkiene E."/>
            <person name="Bojesen A.M."/>
        </authorList>
    </citation>
    <scope>NUCLEOTIDE SEQUENCE [LARGE SCALE GENOMIC DNA]</scope>
    <source>
        <strain evidence="2 3">59/S3/89</strain>
    </source>
</reference>
<dbReference type="PROSITE" id="PS51257">
    <property type="entry name" value="PROKAR_LIPOPROTEIN"/>
    <property type="match status" value="1"/>
</dbReference>
<evidence type="ECO:0000256" key="1">
    <source>
        <dbReference type="SAM" id="SignalP"/>
    </source>
</evidence>